<name>A0A8C0EA50_BALMU</name>
<dbReference type="Pfam" id="PF01465">
    <property type="entry name" value="GRIP"/>
    <property type="match status" value="1"/>
</dbReference>
<evidence type="ECO:0000256" key="2">
    <source>
        <dbReference type="SAM" id="MobiDB-lite"/>
    </source>
</evidence>
<dbReference type="PANTHER" id="PTHR19327:SF0">
    <property type="entry name" value="GOLGIN SUBFAMILY A MEMBER 4"/>
    <property type="match status" value="1"/>
</dbReference>
<dbReference type="GO" id="GO:0048193">
    <property type="term" value="P:Golgi vesicle transport"/>
    <property type="evidence" value="ECO:0007669"/>
    <property type="project" value="TreeGrafter"/>
</dbReference>
<evidence type="ECO:0000259" key="3">
    <source>
        <dbReference type="PROSITE" id="PS50913"/>
    </source>
</evidence>
<feature type="coiled-coil region" evidence="1">
    <location>
        <begin position="74"/>
        <end position="129"/>
    </location>
</feature>
<dbReference type="SMART" id="SM00755">
    <property type="entry name" value="Grip"/>
    <property type="match status" value="1"/>
</dbReference>
<dbReference type="Gene3D" id="1.10.220.60">
    <property type="entry name" value="GRIP domain"/>
    <property type="match status" value="1"/>
</dbReference>
<dbReference type="GeneTree" id="ENSGT00730000111139"/>
<reference evidence="4" key="1">
    <citation type="submission" date="2023-09" db="UniProtKB">
        <authorList>
            <consortium name="Ensembl"/>
        </authorList>
    </citation>
    <scope>IDENTIFICATION</scope>
</reference>
<feature type="domain" description="GRIP" evidence="3">
    <location>
        <begin position="502"/>
        <end position="549"/>
    </location>
</feature>
<feature type="coiled-coil region" evidence="1">
    <location>
        <begin position="261"/>
        <end position="480"/>
    </location>
</feature>
<protein>
    <recommendedName>
        <fullName evidence="3">GRIP domain-containing protein</fullName>
    </recommendedName>
</protein>
<dbReference type="OMA" id="NEAACTE"/>
<evidence type="ECO:0000313" key="4">
    <source>
        <dbReference type="Ensembl" id="ENSBMSP00010031261.1"/>
    </source>
</evidence>
<dbReference type="GO" id="GO:0031267">
    <property type="term" value="F:small GTPase binding"/>
    <property type="evidence" value="ECO:0007669"/>
    <property type="project" value="TreeGrafter"/>
</dbReference>
<dbReference type="InterPro" id="IPR000237">
    <property type="entry name" value="GRIP_dom"/>
</dbReference>
<feature type="compositionally biased region" description="Basic and acidic residues" evidence="2">
    <location>
        <begin position="23"/>
        <end position="38"/>
    </location>
</feature>
<feature type="compositionally biased region" description="Basic and acidic residues" evidence="2">
    <location>
        <begin position="1"/>
        <end position="16"/>
    </location>
</feature>
<feature type="region of interest" description="Disordered" evidence="2">
    <location>
        <begin position="1"/>
        <end position="70"/>
    </location>
</feature>
<dbReference type="PANTHER" id="PTHR19327">
    <property type="entry name" value="GOLGIN"/>
    <property type="match status" value="1"/>
</dbReference>
<dbReference type="SUPFAM" id="SSF101283">
    <property type="entry name" value="GRIP domain"/>
    <property type="match status" value="1"/>
</dbReference>
<feature type="compositionally biased region" description="Polar residues" evidence="2">
    <location>
        <begin position="40"/>
        <end position="51"/>
    </location>
</feature>
<dbReference type="Ensembl" id="ENSBMST00010034360.1">
    <property type="protein sequence ID" value="ENSBMSP00010031261.1"/>
    <property type="gene ID" value="ENSBMSG00010022531.1"/>
</dbReference>
<dbReference type="PROSITE" id="PS50913">
    <property type="entry name" value="GRIP"/>
    <property type="match status" value="1"/>
</dbReference>
<accession>A0A8C0EA50</accession>
<feature type="region of interest" description="Disordered" evidence="2">
    <location>
        <begin position="232"/>
        <end position="255"/>
    </location>
</feature>
<dbReference type="AlphaFoldDB" id="A0A8C0EA50"/>
<dbReference type="GO" id="GO:0005794">
    <property type="term" value="C:Golgi apparatus"/>
    <property type="evidence" value="ECO:0007669"/>
    <property type="project" value="TreeGrafter"/>
</dbReference>
<sequence length="581" mass="68256">MEEKEQQYRRDRESHLSELNTKLQEREKEIHVLEEKLKSVGSSPQSETSVAPRSAENEAACTEQEEADSQGCVQKACEEKIRVLQRNLIEKEKLLQRLEQEKEDTISSHSEMQCKYQELLIKTEQAEAKQHEDQVMIKHLQEELEEKNKYSLLVSHHVGEEGGKNNIGAKQNLENVVDGVQKALQEKDLTCQILEQKIKELDSCLLREREGHRVEIEALTSKLERLQALQQQMDGKSKPMEVLEESAEEKSKSPVVQPSLLRNMEAEHNDLEFQLAGAEQEQQKLSQEVVKLQKDLRMLRKEHQQELDIIKKEYEQEMEEKIKQEQEDLELKHNSTLKHLMREFHTQLAQKEQELEMTIKETIDKAQEVEAELLESHQEETNQLYKKIVEKEDDLKRTAKRYEEILDAREEEMTAKVIDLQTQLEELQKKYQQRLESDFLFFQTQLAQKTTLISDSKLKEQEFREQIHNLEDRLKEYEKNVYATTVGTPYKGGNLYHTDVSLFGEPTEFEYLRKVLFEYMMGRETKTMAKVITTVLKFPDDQTQKILEREDARLMVSFKNSTAVFSLSYLKQTKIYSLVMG</sequence>
<proteinExistence type="predicted"/>
<evidence type="ECO:0000256" key="1">
    <source>
        <dbReference type="SAM" id="Coils"/>
    </source>
</evidence>
<organism evidence="4">
    <name type="scientific">Balaenoptera musculus</name>
    <name type="common">Blue whale</name>
    <dbReference type="NCBI Taxonomy" id="9771"/>
    <lineage>
        <taxon>Eukaryota</taxon>
        <taxon>Metazoa</taxon>
        <taxon>Chordata</taxon>
        <taxon>Craniata</taxon>
        <taxon>Vertebrata</taxon>
        <taxon>Euteleostomi</taxon>
        <taxon>Mammalia</taxon>
        <taxon>Eutheria</taxon>
        <taxon>Laurasiatheria</taxon>
        <taxon>Artiodactyla</taxon>
        <taxon>Whippomorpha</taxon>
        <taxon>Cetacea</taxon>
        <taxon>Mysticeti</taxon>
        <taxon>Balaenopteridae</taxon>
        <taxon>Balaenoptera</taxon>
    </lineage>
</organism>
<keyword evidence="1" id="KW-0175">Coiled coil</keyword>